<accession>A0A0F9SW44</accession>
<name>A0A0F9SW44_9ZZZZ</name>
<gene>
    <name evidence="2" type="ORF">LCGC14_0467670</name>
</gene>
<dbReference type="EMBL" id="LAZR01000489">
    <property type="protein sequence ID" value="KKN66827.1"/>
    <property type="molecule type" value="Genomic_DNA"/>
</dbReference>
<comment type="caution">
    <text evidence="2">The sequence shown here is derived from an EMBL/GenBank/DDBJ whole genome shotgun (WGS) entry which is preliminary data.</text>
</comment>
<keyword evidence="1" id="KW-0472">Membrane</keyword>
<keyword evidence="1" id="KW-0812">Transmembrane</keyword>
<protein>
    <recommendedName>
        <fullName evidence="3">DUF456 domain-containing protein</fullName>
    </recommendedName>
</protein>
<feature type="transmembrane region" description="Helical" evidence="1">
    <location>
        <begin position="141"/>
        <end position="171"/>
    </location>
</feature>
<feature type="transmembrane region" description="Helical" evidence="1">
    <location>
        <begin position="110"/>
        <end position="129"/>
    </location>
</feature>
<evidence type="ECO:0008006" key="3">
    <source>
        <dbReference type="Google" id="ProtNLM"/>
    </source>
</evidence>
<sequence>MIYVLAVLLVLVNAGFLVMTLFMLPGNWLMVAATMAVALWQWDAGMFSIYPLIAICALAAIGEVVEFLTSAIAVRKSGGTRKGSIGALLGGLPGGLVGTLVIPIPVVGTLVGAAVGAAAGACLFERRFAKRRPAESVRSGVAAGAGVLIGTVTKSVIGCVIWLIIAVAAFWP</sequence>
<dbReference type="Pfam" id="PF04306">
    <property type="entry name" value="DUF456"/>
    <property type="match status" value="1"/>
</dbReference>
<evidence type="ECO:0000256" key="1">
    <source>
        <dbReference type="SAM" id="Phobius"/>
    </source>
</evidence>
<reference evidence="2" key="1">
    <citation type="journal article" date="2015" name="Nature">
        <title>Complex archaea that bridge the gap between prokaryotes and eukaryotes.</title>
        <authorList>
            <person name="Spang A."/>
            <person name="Saw J.H."/>
            <person name="Jorgensen S.L."/>
            <person name="Zaremba-Niedzwiedzka K."/>
            <person name="Martijn J."/>
            <person name="Lind A.E."/>
            <person name="van Eijk R."/>
            <person name="Schleper C."/>
            <person name="Guy L."/>
            <person name="Ettema T.J."/>
        </authorList>
    </citation>
    <scope>NUCLEOTIDE SEQUENCE</scope>
</reference>
<keyword evidence="1" id="KW-1133">Transmembrane helix</keyword>
<dbReference type="AlphaFoldDB" id="A0A0F9SW44"/>
<evidence type="ECO:0000313" key="2">
    <source>
        <dbReference type="EMBL" id="KKN66827.1"/>
    </source>
</evidence>
<feature type="transmembrane region" description="Helical" evidence="1">
    <location>
        <begin position="85"/>
        <end position="104"/>
    </location>
</feature>
<proteinExistence type="predicted"/>
<organism evidence="2">
    <name type="scientific">marine sediment metagenome</name>
    <dbReference type="NCBI Taxonomy" id="412755"/>
    <lineage>
        <taxon>unclassified sequences</taxon>
        <taxon>metagenomes</taxon>
        <taxon>ecological metagenomes</taxon>
    </lineage>
</organism>
<dbReference type="InterPro" id="IPR007403">
    <property type="entry name" value="DUF456"/>
</dbReference>
<feature type="transmembrane region" description="Helical" evidence="1">
    <location>
        <begin position="52"/>
        <end position="73"/>
    </location>
</feature>